<gene>
    <name evidence="2" type="ORF">TGAMA5MH_04344</name>
</gene>
<proteinExistence type="predicted"/>
<sequence>MPPQFRLRPGSVSDLNHAVRLYDACLGSDKLIQILFSGKREQDPVAFKTHLYRLYAKRFWSVEWMFTFIVKQAGEEVEEEVVGFSCWKKPAGEIGFVERWLSIFAWIAPIVRNFIALQTKLFPTVDLYAATAFDRCFPPIEEAIFANKKPKEWWYLSTLAVHPSYQGHGLGGLLMNQGLDMADAYQQQKQQKKKSDGEKVTRGKVWLIGLRGTDRFYTRFGFNEVGRANVGELSEWDGGIVMFRE</sequence>
<dbReference type="CDD" id="cd04301">
    <property type="entry name" value="NAT_SF"/>
    <property type="match status" value="1"/>
</dbReference>
<dbReference type="Gene3D" id="3.40.630.30">
    <property type="match status" value="1"/>
</dbReference>
<evidence type="ECO:0000313" key="2">
    <source>
        <dbReference type="EMBL" id="PNP44059.1"/>
    </source>
</evidence>
<feature type="domain" description="N-acetyltransferase" evidence="1">
    <location>
        <begin position="5"/>
        <end position="245"/>
    </location>
</feature>
<accession>A0A2K0TEV2</accession>
<evidence type="ECO:0000259" key="1">
    <source>
        <dbReference type="PROSITE" id="PS51186"/>
    </source>
</evidence>
<dbReference type="InterPro" id="IPR016181">
    <property type="entry name" value="Acyl_CoA_acyltransferase"/>
</dbReference>
<protein>
    <recommendedName>
        <fullName evidence="1">N-acetyltransferase domain-containing protein</fullName>
    </recommendedName>
</protein>
<comment type="caution">
    <text evidence="2">The sequence shown here is derived from an EMBL/GenBank/DDBJ whole genome shotgun (WGS) entry which is preliminary data.</text>
</comment>
<dbReference type="OrthoDB" id="410198at2759"/>
<dbReference type="PROSITE" id="PS51186">
    <property type="entry name" value="GNAT"/>
    <property type="match status" value="1"/>
</dbReference>
<name>A0A2K0TEV2_9HYPO</name>
<dbReference type="SUPFAM" id="SSF55729">
    <property type="entry name" value="Acyl-CoA N-acyltransferases (Nat)"/>
    <property type="match status" value="1"/>
</dbReference>
<dbReference type="Pfam" id="PF13508">
    <property type="entry name" value="Acetyltransf_7"/>
    <property type="match status" value="1"/>
</dbReference>
<dbReference type="GO" id="GO:0016747">
    <property type="term" value="F:acyltransferase activity, transferring groups other than amino-acyl groups"/>
    <property type="evidence" value="ECO:0007669"/>
    <property type="project" value="InterPro"/>
</dbReference>
<dbReference type="AlphaFoldDB" id="A0A2K0TEV2"/>
<dbReference type="EMBL" id="MTYH01000036">
    <property type="protein sequence ID" value="PNP44059.1"/>
    <property type="molecule type" value="Genomic_DNA"/>
</dbReference>
<dbReference type="InterPro" id="IPR000182">
    <property type="entry name" value="GNAT_dom"/>
</dbReference>
<evidence type="ECO:0000313" key="3">
    <source>
        <dbReference type="Proteomes" id="UP000236546"/>
    </source>
</evidence>
<reference evidence="2 3" key="1">
    <citation type="submission" date="2017-02" db="EMBL/GenBank/DDBJ databases">
        <title>Genomes of Trichoderma spp. with biocontrol activity.</title>
        <authorList>
            <person name="Gardiner D."/>
            <person name="Kazan K."/>
            <person name="Vos C."/>
            <person name="Harvey P."/>
        </authorList>
    </citation>
    <scope>NUCLEOTIDE SEQUENCE [LARGE SCALE GENOMIC DNA]</scope>
    <source>
        <strain evidence="2 3">A5MH</strain>
    </source>
</reference>
<organism evidence="2 3">
    <name type="scientific">Trichoderma gamsii</name>
    <dbReference type="NCBI Taxonomy" id="398673"/>
    <lineage>
        <taxon>Eukaryota</taxon>
        <taxon>Fungi</taxon>
        <taxon>Dikarya</taxon>
        <taxon>Ascomycota</taxon>
        <taxon>Pezizomycotina</taxon>
        <taxon>Sordariomycetes</taxon>
        <taxon>Hypocreomycetidae</taxon>
        <taxon>Hypocreales</taxon>
        <taxon>Hypocreaceae</taxon>
        <taxon>Trichoderma</taxon>
    </lineage>
</organism>
<dbReference type="PANTHER" id="PTHR42791:SF1">
    <property type="entry name" value="N-ACETYLTRANSFERASE DOMAIN-CONTAINING PROTEIN"/>
    <property type="match status" value="1"/>
</dbReference>
<dbReference type="InterPro" id="IPR052523">
    <property type="entry name" value="Trichothecene_AcTrans"/>
</dbReference>
<dbReference type="Proteomes" id="UP000236546">
    <property type="component" value="Unassembled WGS sequence"/>
</dbReference>
<dbReference type="PANTHER" id="PTHR42791">
    <property type="entry name" value="GNAT FAMILY ACETYLTRANSFERASE"/>
    <property type="match status" value="1"/>
</dbReference>